<feature type="domain" description="TonB-dependent receptor plug" evidence="9">
    <location>
        <begin position="120"/>
        <end position="225"/>
    </location>
</feature>
<protein>
    <submittedName>
        <fullName evidence="10">TonB-linked outer membrane protein, SusC/RagA family</fullName>
    </submittedName>
</protein>
<evidence type="ECO:0000256" key="7">
    <source>
        <dbReference type="PROSITE-ProRule" id="PRU01360"/>
    </source>
</evidence>
<evidence type="ECO:0000256" key="1">
    <source>
        <dbReference type="ARBA" id="ARBA00004571"/>
    </source>
</evidence>
<keyword evidence="5 7" id="KW-0472">Membrane</keyword>
<gene>
    <name evidence="10" type="ORF">SAMN06265367_104353</name>
</gene>
<evidence type="ECO:0000256" key="4">
    <source>
        <dbReference type="ARBA" id="ARBA00022692"/>
    </source>
</evidence>
<sequence length="1074" mass="119450">MRKLVFVLLGILSLSFQAAEAQKIAVSGRVVEADSQMPLAGAMATVLPLGKSLIADGDGKFSLALEPGEYRFVLQFMGYASLDTSVSVTMSEELIFGLKPLEMGLDEVEVVSTGYQKIPKSRASGSFVSLDEELIDRRVSTNLVDKLEDVTSGLIFNRAGDQVRDPISIRGRSTLGNFSQPLIVIDNFPFDGSLEDINPNDVQSITVLRDAAAASIWGARAGNGVIVITTKSGKMDQAMKFNLTANTNWIQQPDPFLSPNLSVSDFITLEEQLFEAGYYNSTFSNPSRPAITPVVETLYQQREGLITAEEAKGRIAAFRSYDLREDVQRYLYRPQLNQQYSLGLSGGSSHHSYLIALGYDKQRLSEVGNSSNRLTLNVKNDFSLLNDKLGIQFGIYGVKSRQVDQNAGANELYFTSNQGMYPYARLADESGNPLGLTNRFSNSFKQEAESAGLLDWQYVPLEEIGRSPTEAIQDDWRLNLGLNYKLLKGLDMKVLYQYWQQGSRNVTSYSQDSYFVREQINLFSEFDENGNLIRNIPMGGILRRSDRFSSSHSVRGMLDYSTSWQDSWEFSSLAGVELKSLNSQTSSGGLYGYRPETSSIQTVDFLTPFPQYHNPRQTSQIPNSDRIGAGADRFYSLFANGSLEYGNRYLLTISARKDASNLFGVDANQRAVPLWSAGLGWVLSEESFYNWEKLPYVKMRFSYGYNANVDRNLSAYTTARISSGGTLTNLPFASIVNPPNRNLRWERIKIANLGVDLESKNGRISGTLEFYLKEGLDLIGQSPYAPSSGIQVFNGNNSSTSTKGFDLQLETKNLTGEFQWNTVLLLSGLKEEVTGYEIESPVSSLLDRGASGAGGGVNFPVVGRPLFSYYSLPWAGLNPETGAPMGILNGEPSVDYRTIVNEASLESIVYHGPARPTTFGALRNTFSYKGFSLSANISYRFGYYFRRTSVQYNSIMMGRGGHSDYGLRWQTPGDEEFTQIPSMPDSRDTFRDTFYRNSAALIEKGDHIRLQDVRLGYMLPKIQSGFLSGVRRAELFLYANNLGIIWKSTDTDWDPDFGWATPRKSIALGLQLNF</sequence>
<name>A0ABY1P4H5_9BACT</name>
<keyword evidence="3 7" id="KW-1134">Transmembrane beta strand</keyword>
<dbReference type="Pfam" id="PF07715">
    <property type="entry name" value="Plug"/>
    <property type="match status" value="1"/>
</dbReference>
<feature type="chain" id="PRO_5046209881" evidence="8">
    <location>
        <begin position="19"/>
        <end position="1074"/>
    </location>
</feature>
<keyword evidence="11" id="KW-1185">Reference proteome</keyword>
<evidence type="ECO:0000259" key="9">
    <source>
        <dbReference type="Pfam" id="PF07715"/>
    </source>
</evidence>
<keyword evidence="4 7" id="KW-0812">Transmembrane</keyword>
<evidence type="ECO:0000256" key="6">
    <source>
        <dbReference type="ARBA" id="ARBA00023237"/>
    </source>
</evidence>
<dbReference type="InterPro" id="IPR037066">
    <property type="entry name" value="Plug_dom_sf"/>
</dbReference>
<dbReference type="Proteomes" id="UP001157915">
    <property type="component" value="Unassembled WGS sequence"/>
</dbReference>
<accession>A0ABY1P4H5</accession>
<evidence type="ECO:0000256" key="8">
    <source>
        <dbReference type="SAM" id="SignalP"/>
    </source>
</evidence>
<reference evidence="10 11" key="1">
    <citation type="submission" date="2017-05" db="EMBL/GenBank/DDBJ databases">
        <authorList>
            <person name="Varghese N."/>
            <person name="Submissions S."/>
        </authorList>
    </citation>
    <scope>NUCLEOTIDE SEQUENCE [LARGE SCALE GENOMIC DNA]</scope>
    <source>
        <strain evidence="10 11">DSM 15360</strain>
    </source>
</reference>
<dbReference type="InterPro" id="IPR039426">
    <property type="entry name" value="TonB-dep_rcpt-like"/>
</dbReference>
<dbReference type="Gene3D" id="2.60.40.1120">
    <property type="entry name" value="Carboxypeptidase-like, regulatory domain"/>
    <property type="match status" value="1"/>
</dbReference>
<dbReference type="InterPro" id="IPR012910">
    <property type="entry name" value="Plug_dom"/>
</dbReference>
<feature type="signal peptide" evidence="8">
    <location>
        <begin position="1"/>
        <end position="18"/>
    </location>
</feature>
<keyword evidence="2 7" id="KW-0813">Transport</keyword>
<dbReference type="Gene3D" id="2.170.130.10">
    <property type="entry name" value="TonB-dependent receptor, plug domain"/>
    <property type="match status" value="1"/>
</dbReference>
<evidence type="ECO:0000313" key="11">
    <source>
        <dbReference type="Proteomes" id="UP001157915"/>
    </source>
</evidence>
<comment type="similarity">
    <text evidence="7">Belongs to the TonB-dependent receptor family.</text>
</comment>
<dbReference type="NCBIfam" id="TIGR04057">
    <property type="entry name" value="SusC_RagA_signa"/>
    <property type="match status" value="1"/>
</dbReference>
<dbReference type="Gene3D" id="2.40.170.20">
    <property type="entry name" value="TonB-dependent receptor, beta-barrel domain"/>
    <property type="match status" value="1"/>
</dbReference>
<dbReference type="EMBL" id="FXUA01000004">
    <property type="protein sequence ID" value="SMP26332.1"/>
    <property type="molecule type" value="Genomic_DNA"/>
</dbReference>
<dbReference type="SUPFAM" id="SSF49464">
    <property type="entry name" value="Carboxypeptidase regulatory domain-like"/>
    <property type="match status" value="1"/>
</dbReference>
<proteinExistence type="inferred from homology"/>
<dbReference type="InterPro" id="IPR036942">
    <property type="entry name" value="Beta-barrel_TonB_sf"/>
</dbReference>
<organism evidence="10 11">
    <name type="scientific">Algoriphagus winogradskyi</name>
    <dbReference type="NCBI Taxonomy" id="237017"/>
    <lineage>
        <taxon>Bacteria</taxon>
        <taxon>Pseudomonadati</taxon>
        <taxon>Bacteroidota</taxon>
        <taxon>Cytophagia</taxon>
        <taxon>Cytophagales</taxon>
        <taxon>Cyclobacteriaceae</taxon>
        <taxon>Algoriphagus</taxon>
    </lineage>
</organism>
<evidence type="ECO:0000256" key="2">
    <source>
        <dbReference type="ARBA" id="ARBA00022448"/>
    </source>
</evidence>
<keyword evidence="8" id="KW-0732">Signal</keyword>
<dbReference type="NCBIfam" id="TIGR04056">
    <property type="entry name" value="OMP_RagA_SusC"/>
    <property type="match status" value="1"/>
</dbReference>
<comment type="subcellular location">
    <subcellularLocation>
        <location evidence="1 7">Cell outer membrane</location>
        <topology evidence="1 7">Multi-pass membrane protein</topology>
    </subcellularLocation>
</comment>
<evidence type="ECO:0000313" key="10">
    <source>
        <dbReference type="EMBL" id="SMP26332.1"/>
    </source>
</evidence>
<keyword evidence="6 7" id="KW-0998">Cell outer membrane</keyword>
<dbReference type="InterPro" id="IPR008969">
    <property type="entry name" value="CarboxyPept-like_regulatory"/>
</dbReference>
<comment type="caution">
    <text evidence="10">The sequence shown here is derived from an EMBL/GenBank/DDBJ whole genome shotgun (WGS) entry which is preliminary data.</text>
</comment>
<dbReference type="RefSeq" id="WP_283413443.1">
    <property type="nucleotide sequence ID" value="NZ_FXUA01000004.1"/>
</dbReference>
<dbReference type="InterPro" id="IPR023996">
    <property type="entry name" value="TonB-dep_OMP_SusC/RagA"/>
</dbReference>
<dbReference type="Pfam" id="PF13715">
    <property type="entry name" value="CarbopepD_reg_2"/>
    <property type="match status" value="1"/>
</dbReference>
<dbReference type="InterPro" id="IPR023997">
    <property type="entry name" value="TonB-dep_OMP_SusC/RagA_CS"/>
</dbReference>
<dbReference type="PROSITE" id="PS52016">
    <property type="entry name" value="TONB_DEPENDENT_REC_3"/>
    <property type="match status" value="1"/>
</dbReference>
<dbReference type="SUPFAM" id="SSF56935">
    <property type="entry name" value="Porins"/>
    <property type="match status" value="1"/>
</dbReference>
<evidence type="ECO:0000256" key="5">
    <source>
        <dbReference type="ARBA" id="ARBA00023136"/>
    </source>
</evidence>
<evidence type="ECO:0000256" key="3">
    <source>
        <dbReference type="ARBA" id="ARBA00022452"/>
    </source>
</evidence>